<feature type="transmembrane region" description="Helical" evidence="5">
    <location>
        <begin position="133"/>
        <end position="151"/>
    </location>
</feature>
<dbReference type="PANTHER" id="PTHR23501">
    <property type="entry name" value="MAJOR FACILITATOR SUPERFAMILY"/>
    <property type="match status" value="1"/>
</dbReference>
<sequence>MTLGTGLYINLEIDTPISVVVVCEVVGLIGVVLLFQTPMIAIQSQAGTAKATSTLGSIRNVSTALSIVLGGAVLQNSMASRQSHLAAGGLGESVTDALSGDKAAANVRSVKSIQNSVQRRVVQGVLPWSIRNMFIMCTCLAALAVLGGVFVKHTPLSE</sequence>
<keyword evidence="2 5" id="KW-0812">Transmembrane</keyword>
<reference evidence="6 7" key="1">
    <citation type="journal article" date="2016" name="PLoS Pathog.">
        <title>Biosynthesis of antibiotic leucinostatins in bio-control fungus Purpureocillium lilacinum and their inhibition on phytophthora revealed by genome mining.</title>
        <authorList>
            <person name="Wang G."/>
            <person name="Liu Z."/>
            <person name="Lin R."/>
            <person name="Li E."/>
            <person name="Mao Z."/>
            <person name="Ling J."/>
            <person name="Yang Y."/>
            <person name="Yin W.B."/>
            <person name="Xie B."/>
        </authorList>
    </citation>
    <scope>NUCLEOTIDE SEQUENCE [LARGE SCALE GENOMIC DNA]</scope>
    <source>
        <strain evidence="6">170</strain>
    </source>
</reference>
<protein>
    <submittedName>
        <fullName evidence="6">Uncharacterized protein</fullName>
    </submittedName>
</protein>
<dbReference type="GO" id="GO:0005886">
    <property type="term" value="C:plasma membrane"/>
    <property type="evidence" value="ECO:0007669"/>
    <property type="project" value="TreeGrafter"/>
</dbReference>
<dbReference type="Proteomes" id="UP000078397">
    <property type="component" value="Unassembled WGS sequence"/>
</dbReference>
<evidence type="ECO:0000256" key="1">
    <source>
        <dbReference type="ARBA" id="ARBA00004141"/>
    </source>
</evidence>
<evidence type="ECO:0000256" key="2">
    <source>
        <dbReference type="ARBA" id="ARBA00022692"/>
    </source>
</evidence>
<dbReference type="OrthoDB" id="10021397at2759"/>
<comment type="subcellular location">
    <subcellularLocation>
        <location evidence="1">Membrane</location>
        <topology evidence="1">Multi-pass membrane protein</topology>
    </subcellularLocation>
</comment>
<gene>
    <name evidence="6" type="ORF">VFPPC_02319</name>
</gene>
<evidence type="ECO:0000256" key="3">
    <source>
        <dbReference type="ARBA" id="ARBA00022989"/>
    </source>
</evidence>
<dbReference type="AlphaFoldDB" id="A0A179FWX5"/>
<dbReference type="RefSeq" id="XP_018146265.1">
    <property type="nucleotide sequence ID" value="XM_018281988.1"/>
</dbReference>
<keyword evidence="3 5" id="KW-1133">Transmembrane helix</keyword>
<keyword evidence="4 5" id="KW-0472">Membrane</keyword>
<dbReference type="GO" id="GO:0022857">
    <property type="term" value="F:transmembrane transporter activity"/>
    <property type="evidence" value="ECO:0007669"/>
    <property type="project" value="TreeGrafter"/>
</dbReference>
<dbReference type="GeneID" id="28845982"/>
<feature type="transmembrane region" description="Helical" evidence="5">
    <location>
        <begin position="17"/>
        <end position="35"/>
    </location>
</feature>
<evidence type="ECO:0000256" key="5">
    <source>
        <dbReference type="SAM" id="Phobius"/>
    </source>
</evidence>
<accession>A0A179FWX5</accession>
<dbReference type="EMBL" id="LSBJ02000002">
    <property type="protein sequence ID" value="OAQ69728.1"/>
    <property type="molecule type" value="Genomic_DNA"/>
</dbReference>
<keyword evidence="7" id="KW-1185">Reference proteome</keyword>
<dbReference type="PANTHER" id="PTHR23501:SF158">
    <property type="entry name" value="TRANSPORTER, PUTATIVE (AFU_ORTHOLOGUE AFUA_5G14490)-RELATED"/>
    <property type="match status" value="1"/>
</dbReference>
<dbReference type="KEGG" id="pchm:VFPPC_02319"/>
<name>A0A179FWX5_METCM</name>
<evidence type="ECO:0000313" key="7">
    <source>
        <dbReference type="Proteomes" id="UP000078397"/>
    </source>
</evidence>
<evidence type="ECO:0000256" key="4">
    <source>
        <dbReference type="ARBA" id="ARBA00023136"/>
    </source>
</evidence>
<organism evidence="6 7">
    <name type="scientific">Pochonia chlamydosporia 170</name>
    <dbReference type="NCBI Taxonomy" id="1380566"/>
    <lineage>
        <taxon>Eukaryota</taxon>
        <taxon>Fungi</taxon>
        <taxon>Dikarya</taxon>
        <taxon>Ascomycota</taxon>
        <taxon>Pezizomycotina</taxon>
        <taxon>Sordariomycetes</taxon>
        <taxon>Hypocreomycetidae</taxon>
        <taxon>Hypocreales</taxon>
        <taxon>Clavicipitaceae</taxon>
        <taxon>Pochonia</taxon>
    </lineage>
</organism>
<comment type="caution">
    <text evidence="6">The sequence shown here is derived from an EMBL/GenBank/DDBJ whole genome shotgun (WGS) entry which is preliminary data.</text>
</comment>
<evidence type="ECO:0000313" key="6">
    <source>
        <dbReference type="EMBL" id="OAQ69728.1"/>
    </source>
</evidence>
<proteinExistence type="predicted"/>